<accession>A0AAJ0BUC4</accession>
<keyword evidence="3" id="KW-1185">Reference proteome</keyword>
<dbReference type="EMBL" id="MU839029">
    <property type="protein sequence ID" value="KAK1763279.1"/>
    <property type="molecule type" value="Genomic_DNA"/>
</dbReference>
<dbReference type="AlphaFoldDB" id="A0AAJ0BUC4"/>
<name>A0AAJ0BUC4_9PEZI</name>
<evidence type="ECO:0000256" key="1">
    <source>
        <dbReference type="SAM" id="MobiDB-lite"/>
    </source>
</evidence>
<comment type="caution">
    <text evidence="2">The sequence shown here is derived from an EMBL/GenBank/DDBJ whole genome shotgun (WGS) entry which is preliminary data.</text>
</comment>
<dbReference type="Proteomes" id="UP001244011">
    <property type="component" value="Unassembled WGS sequence"/>
</dbReference>
<evidence type="ECO:0000313" key="3">
    <source>
        <dbReference type="Proteomes" id="UP001244011"/>
    </source>
</evidence>
<organism evidence="2 3">
    <name type="scientific">Phialemonium atrogriseum</name>
    <dbReference type="NCBI Taxonomy" id="1093897"/>
    <lineage>
        <taxon>Eukaryota</taxon>
        <taxon>Fungi</taxon>
        <taxon>Dikarya</taxon>
        <taxon>Ascomycota</taxon>
        <taxon>Pezizomycotina</taxon>
        <taxon>Sordariomycetes</taxon>
        <taxon>Sordariomycetidae</taxon>
        <taxon>Cephalothecales</taxon>
        <taxon>Cephalothecaceae</taxon>
        <taxon>Phialemonium</taxon>
    </lineage>
</organism>
<proteinExistence type="predicted"/>
<dbReference type="RefSeq" id="XP_060279492.1">
    <property type="nucleotide sequence ID" value="XM_060432876.1"/>
</dbReference>
<gene>
    <name evidence="2" type="ORF">QBC33DRAFT_623091</name>
</gene>
<reference evidence="2" key="1">
    <citation type="submission" date="2023-06" db="EMBL/GenBank/DDBJ databases">
        <title>Genome-scale phylogeny and comparative genomics of the fungal order Sordariales.</title>
        <authorList>
            <consortium name="Lawrence Berkeley National Laboratory"/>
            <person name="Hensen N."/>
            <person name="Bonometti L."/>
            <person name="Westerberg I."/>
            <person name="Brannstrom I.O."/>
            <person name="Guillou S."/>
            <person name="Cros-Aarteil S."/>
            <person name="Calhoun S."/>
            <person name="Haridas S."/>
            <person name="Kuo A."/>
            <person name="Mondo S."/>
            <person name="Pangilinan J."/>
            <person name="Riley R."/>
            <person name="Labutti K."/>
            <person name="Andreopoulos B."/>
            <person name="Lipzen A."/>
            <person name="Chen C."/>
            <person name="Yanf M."/>
            <person name="Daum C."/>
            <person name="Ng V."/>
            <person name="Clum A."/>
            <person name="Steindorff A."/>
            <person name="Ohm R."/>
            <person name="Martin F."/>
            <person name="Silar P."/>
            <person name="Natvig D."/>
            <person name="Lalanne C."/>
            <person name="Gautier V."/>
            <person name="Ament-Velasquez S.L."/>
            <person name="Kruys A."/>
            <person name="Hutchinson M.I."/>
            <person name="Powell A.J."/>
            <person name="Barry K."/>
            <person name="Miller A.N."/>
            <person name="Grigoriev I.V."/>
            <person name="Debuchy R."/>
            <person name="Gladieux P."/>
            <person name="Thoren M.H."/>
            <person name="Johannesson H."/>
        </authorList>
    </citation>
    <scope>NUCLEOTIDE SEQUENCE</scope>
    <source>
        <strain evidence="2">8032-3</strain>
    </source>
</reference>
<sequence>MLHSSDKIMQSKMSDAGDDTSISASHDSEFEPFNFTHTLYITPHNSTHQTVKIHDITGVSTAPYSSDRYNEETEEIGQARPDEAANWILDNHHHWRTATLHPGHAATKTTDTALASWTPSRWSQGKNEFAFPPGSPHCGHGLVMQRQGVLSYRVETFVKDSVQYLWRYDGYSRRKLTLWKVLGGGKTAVARYKAPYRVATTGGTLVVDSGEVDLVVAVLTCLSMLRKIRQSD</sequence>
<protein>
    <submittedName>
        <fullName evidence="2">Uncharacterized protein</fullName>
    </submittedName>
</protein>
<feature type="region of interest" description="Disordered" evidence="1">
    <location>
        <begin position="1"/>
        <end position="25"/>
    </location>
</feature>
<dbReference type="GeneID" id="85316063"/>
<evidence type="ECO:0000313" key="2">
    <source>
        <dbReference type="EMBL" id="KAK1763279.1"/>
    </source>
</evidence>